<dbReference type="SUPFAM" id="SSF117782">
    <property type="entry name" value="YbjQ-like"/>
    <property type="match status" value="1"/>
</dbReference>
<dbReference type="PANTHER" id="PTHR34068:SF1">
    <property type="entry name" value="UPF0145 PROTEIN YBJQ"/>
    <property type="match status" value="1"/>
</dbReference>
<dbReference type="AlphaFoldDB" id="A0A3A1PCD3"/>
<dbReference type="Pfam" id="PF01906">
    <property type="entry name" value="YbjQ_1"/>
    <property type="match status" value="1"/>
</dbReference>
<evidence type="ECO:0000256" key="2">
    <source>
        <dbReference type="HAMAP-Rule" id="MF_00338"/>
    </source>
</evidence>
<keyword evidence="4" id="KW-1185">Reference proteome</keyword>
<name>A0A3A1PCD3_9SPHN</name>
<gene>
    <name evidence="3" type="ORF">D2V17_03210</name>
</gene>
<reference evidence="3 4" key="1">
    <citation type="submission" date="2018-08" db="EMBL/GenBank/DDBJ databases">
        <title>Erythrobacter zhengii sp.nov., a bacterium isolated from deep-sea sediment.</title>
        <authorList>
            <person name="Fang C."/>
            <person name="Wu Y.-H."/>
            <person name="Sun C."/>
            <person name="Wang H."/>
            <person name="Cheng H."/>
            <person name="Meng F.-X."/>
            <person name="Wang C.-S."/>
            <person name="Xu X.-W."/>
        </authorList>
    </citation>
    <scope>NUCLEOTIDE SEQUENCE [LARGE SCALE GENOMIC DNA]</scope>
    <source>
        <strain evidence="3 4">CCTCC AB 2015396</strain>
    </source>
</reference>
<proteinExistence type="inferred from homology"/>
<evidence type="ECO:0000313" key="3">
    <source>
        <dbReference type="EMBL" id="RIV91414.1"/>
    </source>
</evidence>
<comment type="caution">
    <text evidence="3">The sequence shown here is derived from an EMBL/GenBank/DDBJ whole genome shotgun (WGS) entry which is preliminary data.</text>
</comment>
<sequence>MPVTTTPTMEGHPIQAYLGVVTGEVIVGANLFRDMFASIRDIVGGRANSYERVLADARRQAIEELQAECGSLGGNAVVGVDLDYEVIGKNGSMLMVSATGTAVKI</sequence>
<dbReference type="InterPro" id="IPR002765">
    <property type="entry name" value="UPF0145_YbjQ-like"/>
</dbReference>
<evidence type="ECO:0000313" key="4">
    <source>
        <dbReference type="Proteomes" id="UP000265366"/>
    </source>
</evidence>
<comment type="similarity">
    <text evidence="1 2">Belongs to the UPF0145 family.</text>
</comment>
<dbReference type="HAMAP" id="MF_00338">
    <property type="entry name" value="UPF0145"/>
    <property type="match status" value="1"/>
</dbReference>
<dbReference type="EMBL" id="QXFM01000023">
    <property type="protein sequence ID" value="RIV91414.1"/>
    <property type="molecule type" value="Genomic_DNA"/>
</dbReference>
<dbReference type="OrthoDB" id="9796448at2"/>
<dbReference type="Gene3D" id="3.30.110.70">
    <property type="entry name" value="Hypothetical protein apc22750. Chain B"/>
    <property type="match status" value="1"/>
</dbReference>
<organism evidence="3 4">
    <name type="scientific">Aurantiacibacter xanthus</name>
    <dbReference type="NCBI Taxonomy" id="1784712"/>
    <lineage>
        <taxon>Bacteria</taxon>
        <taxon>Pseudomonadati</taxon>
        <taxon>Pseudomonadota</taxon>
        <taxon>Alphaproteobacteria</taxon>
        <taxon>Sphingomonadales</taxon>
        <taxon>Erythrobacteraceae</taxon>
        <taxon>Aurantiacibacter</taxon>
    </lineage>
</organism>
<dbReference type="InterPro" id="IPR035439">
    <property type="entry name" value="UPF0145_dom_sf"/>
</dbReference>
<protein>
    <recommendedName>
        <fullName evidence="2">UPF0145 protein D2V17_03210</fullName>
    </recommendedName>
</protein>
<evidence type="ECO:0000256" key="1">
    <source>
        <dbReference type="ARBA" id="ARBA00010751"/>
    </source>
</evidence>
<dbReference type="Proteomes" id="UP000265366">
    <property type="component" value="Unassembled WGS sequence"/>
</dbReference>
<dbReference type="PANTHER" id="PTHR34068">
    <property type="entry name" value="UPF0145 PROTEIN YBJQ"/>
    <property type="match status" value="1"/>
</dbReference>
<accession>A0A3A1PCD3</accession>